<feature type="region of interest" description="Disordered" evidence="1">
    <location>
        <begin position="248"/>
        <end position="327"/>
    </location>
</feature>
<evidence type="ECO:0000313" key="3">
    <source>
        <dbReference type="EMBL" id="POR31861.1"/>
    </source>
</evidence>
<dbReference type="InterPro" id="IPR011009">
    <property type="entry name" value="Kinase-like_dom_sf"/>
</dbReference>
<dbReference type="InterPro" id="IPR051678">
    <property type="entry name" value="AGP_Transferase"/>
</dbReference>
<dbReference type="PANTHER" id="PTHR21310:SF15">
    <property type="entry name" value="AMINOGLYCOSIDE PHOSPHOTRANSFERASE DOMAIN-CONTAINING PROTEIN"/>
    <property type="match status" value="1"/>
</dbReference>
<dbReference type="Proteomes" id="UP000237481">
    <property type="component" value="Unassembled WGS sequence"/>
</dbReference>
<evidence type="ECO:0000259" key="2">
    <source>
        <dbReference type="Pfam" id="PF01636"/>
    </source>
</evidence>
<organism evidence="3 4">
    <name type="scientific">Tolypocladium paradoxum</name>
    <dbReference type="NCBI Taxonomy" id="94208"/>
    <lineage>
        <taxon>Eukaryota</taxon>
        <taxon>Fungi</taxon>
        <taxon>Dikarya</taxon>
        <taxon>Ascomycota</taxon>
        <taxon>Pezizomycotina</taxon>
        <taxon>Sordariomycetes</taxon>
        <taxon>Hypocreomycetidae</taxon>
        <taxon>Hypocreales</taxon>
        <taxon>Ophiocordycipitaceae</taxon>
        <taxon>Tolypocladium</taxon>
    </lineage>
</organism>
<evidence type="ECO:0000256" key="1">
    <source>
        <dbReference type="SAM" id="MobiDB-lite"/>
    </source>
</evidence>
<dbReference type="SUPFAM" id="SSF56112">
    <property type="entry name" value="Protein kinase-like (PK-like)"/>
    <property type="match status" value="1"/>
</dbReference>
<dbReference type="OrthoDB" id="4959733at2759"/>
<dbReference type="STRING" id="94208.A0A2S4KNV6"/>
<accession>A0A2S4KNV6</accession>
<protein>
    <recommendedName>
        <fullName evidence="2">Aminoglycoside phosphotransferase domain-containing protein</fullName>
    </recommendedName>
</protein>
<proteinExistence type="predicted"/>
<feature type="compositionally biased region" description="Polar residues" evidence="1">
    <location>
        <begin position="286"/>
        <end position="315"/>
    </location>
</feature>
<evidence type="ECO:0000313" key="4">
    <source>
        <dbReference type="Proteomes" id="UP000237481"/>
    </source>
</evidence>
<reference evidence="3 4" key="1">
    <citation type="submission" date="2018-01" db="EMBL/GenBank/DDBJ databases">
        <title>Harnessing the power of phylogenomics to disentangle the directionality and signatures of interkingdom host jumping in the parasitic fungal genus Tolypocladium.</title>
        <authorList>
            <person name="Quandt C.A."/>
            <person name="Patterson W."/>
            <person name="Spatafora J.W."/>
        </authorList>
    </citation>
    <scope>NUCLEOTIDE SEQUENCE [LARGE SCALE GENOMIC DNA]</scope>
    <source>
        <strain evidence="3 4">NRBC 100945</strain>
    </source>
</reference>
<comment type="caution">
    <text evidence="3">The sequence shown here is derived from an EMBL/GenBank/DDBJ whole genome shotgun (WGS) entry which is preliminary data.</text>
</comment>
<dbReference type="Gene3D" id="3.90.1200.10">
    <property type="match status" value="1"/>
</dbReference>
<dbReference type="CDD" id="cd05120">
    <property type="entry name" value="APH_ChoK_like"/>
    <property type="match status" value="1"/>
</dbReference>
<dbReference type="PANTHER" id="PTHR21310">
    <property type="entry name" value="AMINOGLYCOSIDE PHOSPHOTRANSFERASE-RELATED-RELATED"/>
    <property type="match status" value="1"/>
</dbReference>
<dbReference type="Pfam" id="PF01636">
    <property type="entry name" value="APH"/>
    <property type="match status" value="1"/>
</dbReference>
<dbReference type="AlphaFoldDB" id="A0A2S4KNV6"/>
<name>A0A2S4KNV6_9HYPO</name>
<feature type="domain" description="Aminoglycoside phosphotransferase" evidence="2">
    <location>
        <begin position="47"/>
        <end position="202"/>
    </location>
</feature>
<keyword evidence="4" id="KW-1185">Reference proteome</keyword>
<dbReference type="EMBL" id="PKSG01000972">
    <property type="protein sequence ID" value="POR31861.1"/>
    <property type="molecule type" value="Genomic_DNA"/>
</dbReference>
<sequence>MAPPLFLHEHREAGCFAVLPDRKFYRVGNLFIKRTMRQHEWQKMSRTWVVTPSASIPQRYRNDVAIQQYLRERTSIPLPAFAQTFEDDGAMYLVAEFVEGVGMNELPEGDRRVVQKELQQHIETLKSLRSDTPGLRGILDDQLLVAPPRLFNFRWNYHTCWRPRSDVKGDFVFCHGDLGQHNVLVDPKTLKIAAIIDWEFGGFWPEWFEWPFWTRPGGSYAHEGEEDDTERCREWLLANCEAVEQSHLPTLKDKLGSMPWTPEDSEDEGPSEKGTEPTDQEGEEPTAQQGAEPTTQEVAEPSTQEAAEPSTQEAGSGTPCELAEPAR</sequence>
<dbReference type="InterPro" id="IPR002575">
    <property type="entry name" value="Aminoglycoside_PTrfase"/>
</dbReference>
<gene>
    <name evidence="3" type="ORF">TPAR_07926</name>
</gene>